<dbReference type="InterPro" id="IPR004090">
    <property type="entry name" value="Chemotax_Me-accpt_rcpt"/>
</dbReference>
<keyword evidence="5" id="KW-1133">Transmembrane helix</keyword>
<feature type="domain" description="HAMP" evidence="7">
    <location>
        <begin position="314"/>
        <end position="366"/>
    </location>
</feature>
<dbReference type="PROSITE" id="PS50885">
    <property type="entry name" value="HAMP"/>
    <property type="match status" value="2"/>
</dbReference>
<dbReference type="PANTHER" id="PTHR32089">
    <property type="entry name" value="METHYL-ACCEPTING CHEMOTAXIS PROTEIN MCPB"/>
    <property type="match status" value="1"/>
</dbReference>
<dbReference type="EMBL" id="FOYS01000004">
    <property type="protein sequence ID" value="SFR58164.1"/>
    <property type="molecule type" value="Genomic_DNA"/>
</dbReference>
<dbReference type="SUPFAM" id="SSF158472">
    <property type="entry name" value="HAMP domain-like"/>
    <property type="match status" value="1"/>
</dbReference>
<sequence length="772" mass="80499">MKVARTFDELLPESLRRSYLAKLALLFAVVSLAVVAIGGYTYVSVADEVSTSAQRDLQSTATLQAEQLSGWMNAQRQTARMMSRYDVFQTGDYDRISQQLRREKAVLPASVSNVHYVDTEANRIVASSTPDAVGNDPVPEGTAFVEGSMEMAISDQVSFTRPYERDGRTFMAFVSPVQLKSDRVVVVVADLSYVELTLDTAVEGSFAQVLTGDGAVQFDASGGEYYGDYAEANATALTDGTAGNAGVYEETSNGVMDERHLVAYAPVAGTDLVTVVHAPAAAVYSVEQSVLTKLGALLLAVGGGFVALGGIIHGTTVSPLSTLAGRVERLRDGDLDVSLPGGRTDEFGSVVDGVDALRDDLQSQRADARRYSDVMSEAADGDLTVRMDRDSDSDDMVTIATAFNEMVEELETTLVAVTAFGETVAERSSGVADGAAEVSIASDEIARSVEQISAGAGDQADHLADLSGEMGDLSASVQEVSATTDDLASGAAAVAEKADDGREAANEALDGVEAIEAETHEAVALVEALDDEIARISNVTGVIADLAEQTNILALNASIEASRAGEAGAGFAVVADEVKHLAEETATYAETIEDHVATLETKRADVVAGIEQMREQVELGASDVDEALSSFDEIAAGVSQNSASVEQVAAATAQQASATEEVLSMADELAGIGEETTAEAENVSAAAEEQTATLSEVSSGASRLADRAGELTDLLDAFEVSAANADVTDLTELDADTAELLEENFGDDSTEADPTGATRSVAARSPVTSDDD</sequence>
<dbReference type="OrthoDB" id="8523at2157"/>
<evidence type="ECO:0000313" key="8">
    <source>
        <dbReference type="EMBL" id="SFR58164.1"/>
    </source>
</evidence>
<dbReference type="STRING" id="555875.SAMN04488124_2481"/>
<gene>
    <name evidence="8" type="ORF">SAMN04488124_2481</name>
</gene>
<feature type="transmembrane region" description="Helical" evidence="5">
    <location>
        <begin position="20"/>
        <end position="43"/>
    </location>
</feature>
<feature type="domain" description="Methyl-accepting transducer" evidence="6">
    <location>
        <begin position="434"/>
        <end position="670"/>
    </location>
</feature>
<dbReference type="Pfam" id="PF00672">
    <property type="entry name" value="HAMP"/>
    <property type="match status" value="2"/>
</dbReference>
<feature type="compositionally biased region" description="Acidic residues" evidence="4">
    <location>
        <begin position="740"/>
        <end position="751"/>
    </location>
</feature>
<dbReference type="SUPFAM" id="SSF58104">
    <property type="entry name" value="Methyl-accepting chemotaxis protein (MCP) signaling domain"/>
    <property type="match status" value="1"/>
</dbReference>
<dbReference type="Gene3D" id="6.10.340.10">
    <property type="match status" value="1"/>
</dbReference>
<evidence type="ECO:0000313" key="9">
    <source>
        <dbReference type="Proteomes" id="UP000243250"/>
    </source>
</evidence>
<dbReference type="Proteomes" id="UP000243250">
    <property type="component" value="Unassembled WGS sequence"/>
</dbReference>
<accession>A0A1I6HUN9</accession>
<evidence type="ECO:0000259" key="7">
    <source>
        <dbReference type="PROSITE" id="PS50885"/>
    </source>
</evidence>
<dbReference type="GO" id="GO:0004888">
    <property type="term" value="F:transmembrane signaling receptor activity"/>
    <property type="evidence" value="ECO:0007669"/>
    <property type="project" value="InterPro"/>
</dbReference>
<keyword evidence="5" id="KW-0472">Membrane</keyword>
<keyword evidence="5" id="KW-0812">Transmembrane</keyword>
<dbReference type="PANTHER" id="PTHR32089:SF112">
    <property type="entry name" value="LYSOZYME-LIKE PROTEIN-RELATED"/>
    <property type="match status" value="1"/>
</dbReference>
<dbReference type="InterPro" id="IPR004089">
    <property type="entry name" value="MCPsignal_dom"/>
</dbReference>
<evidence type="ECO:0000256" key="2">
    <source>
        <dbReference type="ARBA" id="ARBA00029447"/>
    </source>
</evidence>
<organism evidence="8 9">
    <name type="scientific">Halogeometricum limi</name>
    <dbReference type="NCBI Taxonomy" id="555875"/>
    <lineage>
        <taxon>Archaea</taxon>
        <taxon>Methanobacteriati</taxon>
        <taxon>Methanobacteriota</taxon>
        <taxon>Stenosarchaea group</taxon>
        <taxon>Halobacteria</taxon>
        <taxon>Halobacteriales</taxon>
        <taxon>Haloferacaceae</taxon>
        <taxon>Halogeometricum</taxon>
    </lineage>
</organism>
<dbReference type="PROSITE" id="PS50111">
    <property type="entry name" value="CHEMOTAXIS_TRANSDUC_2"/>
    <property type="match status" value="1"/>
</dbReference>
<dbReference type="CDD" id="cd11386">
    <property type="entry name" value="MCP_signal"/>
    <property type="match status" value="1"/>
</dbReference>
<proteinExistence type="inferred from homology"/>
<feature type="region of interest" description="Disordered" evidence="4">
    <location>
        <begin position="740"/>
        <end position="772"/>
    </location>
</feature>
<comment type="similarity">
    <text evidence="2">Belongs to the methyl-accepting chemotaxis (MCP) protein family.</text>
</comment>
<dbReference type="InterPro" id="IPR003660">
    <property type="entry name" value="HAMP_dom"/>
</dbReference>
<dbReference type="GO" id="GO:0007165">
    <property type="term" value="P:signal transduction"/>
    <property type="evidence" value="ECO:0007669"/>
    <property type="project" value="UniProtKB-KW"/>
</dbReference>
<feature type="domain" description="HAMP" evidence="7">
    <location>
        <begin position="369"/>
        <end position="415"/>
    </location>
</feature>
<dbReference type="SMART" id="SM00283">
    <property type="entry name" value="MA"/>
    <property type="match status" value="1"/>
</dbReference>
<evidence type="ECO:0000256" key="1">
    <source>
        <dbReference type="ARBA" id="ARBA00023224"/>
    </source>
</evidence>
<dbReference type="GO" id="GO:0006935">
    <property type="term" value="P:chemotaxis"/>
    <property type="evidence" value="ECO:0007669"/>
    <property type="project" value="InterPro"/>
</dbReference>
<dbReference type="GO" id="GO:0016020">
    <property type="term" value="C:membrane"/>
    <property type="evidence" value="ECO:0007669"/>
    <property type="project" value="InterPro"/>
</dbReference>
<dbReference type="RefSeq" id="WP_089881339.1">
    <property type="nucleotide sequence ID" value="NZ_FOYS01000004.1"/>
</dbReference>
<dbReference type="Gene3D" id="1.10.287.950">
    <property type="entry name" value="Methyl-accepting chemotaxis protein"/>
    <property type="match status" value="1"/>
</dbReference>
<evidence type="ECO:0000256" key="4">
    <source>
        <dbReference type="SAM" id="MobiDB-lite"/>
    </source>
</evidence>
<keyword evidence="1 3" id="KW-0807">Transducer</keyword>
<dbReference type="CDD" id="cd06225">
    <property type="entry name" value="HAMP"/>
    <property type="match status" value="1"/>
</dbReference>
<evidence type="ECO:0000259" key="6">
    <source>
        <dbReference type="PROSITE" id="PS50111"/>
    </source>
</evidence>
<reference evidence="9" key="1">
    <citation type="submission" date="2016-10" db="EMBL/GenBank/DDBJ databases">
        <authorList>
            <person name="Varghese N."/>
            <person name="Submissions S."/>
        </authorList>
    </citation>
    <scope>NUCLEOTIDE SEQUENCE [LARGE SCALE GENOMIC DNA]</scope>
    <source>
        <strain evidence="9">CGMCC 1.8711</strain>
    </source>
</reference>
<evidence type="ECO:0000256" key="3">
    <source>
        <dbReference type="PROSITE-ProRule" id="PRU00284"/>
    </source>
</evidence>
<name>A0A1I6HUN9_9EURY</name>
<dbReference type="PRINTS" id="PR00260">
    <property type="entry name" value="CHEMTRNSDUCR"/>
</dbReference>
<dbReference type="SMART" id="SM00304">
    <property type="entry name" value="HAMP"/>
    <property type="match status" value="3"/>
</dbReference>
<evidence type="ECO:0000256" key="5">
    <source>
        <dbReference type="SAM" id="Phobius"/>
    </source>
</evidence>
<dbReference type="Pfam" id="PF00015">
    <property type="entry name" value="MCPsignal"/>
    <property type="match status" value="1"/>
</dbReference>
<protein>
    <submittedName>
        <fullName evidence="8">Methyl-accepting chemotaxis protein</fullName>
    </submittedName>
</protein>
<keyword evidence="9" id="KW-1185">Reference proteome</keyword>
<dbReference type="AlphaFoldDB" id="A0A1I6HUN9"/>